<dbReference type="EMBL" id="GBXM01024304">
    <property type="protein sequence ID" value="JAH84273.1"/>
    <property type="molecule type" value="Transcribed_RNA"/>
</dbReference>
<reference evidence="1" key="1">
    <citation type="submission" date="2014-11" db="EMBL/GenBank/DDBJ databases">
        <authorList>
            <person name="Amaro Gonzalez C."/>
        </authorList>
    </citation>
    <scope>NUCLEOTIDE SEQUENCE</scope>
</reference>
<sequence length="22" mass="2415">MFSSHVDICLLISPAKALEVLQ</sequence>
<reference evidence="1" key="2">
    <citation type="journal article" date="2015" name="Fish Shellfish Immunol.">
        <title>Early steps in the European eel (Anguilla anguilla)-Vibrio vulnificus interaction in the gills: Role of the RtxA13 toxin.</title>
        <authorList>
            <person name="Callol A."/>
            <person name="Pajuelo D."/>
            <person name="Ebbesson L."/>
            <person name="Teles M."/>
            <person name="MacKenzie S."/>
            <person name="Amaro C."/>
        </authorList>
    </citation>
    <scope>NUCLEOTIDE SEQUENCE</scope>
</reference>
<accession>A0A0E9W479</accession>
<name>A0A0E9W479_ANGAN</name>
<evidence type="ECO:0000313" key="1">
    <source>
        <dbReference type="EMBL" id="JAH84273.1"/>
    </source>
</evidence>
<organism evidence="1">
    <name type="scientific">Anguilla anguilla</name>
    <name type="common">European freshwater eel</name>
    <name type="synonym">Muraena anguilla</name>
    <dbReference type="NCBI Taxonomy" id="7936"/>
    <lineage>
        <taxon>Eukaryota</taxon>
        <taxon>Metazoa</taxon>
        <taxon>Chordata</taxon>
        <taxon>Craniata</taxon>
        <taxon>Vertebrata</taxon>
        <taxon>Euteleostomi</taxon>
        <taxon>Actinopterygii</taxon>
        <taxon>Neopterygii</taxon>
        <taxon>Teleostei</taxon>
        <taxon>Anguilliformes</taxon>
        <taxon>Anguillidae</taxon>
        <taxon>Anguilla</taxon>
    </lineage>
</organism>
<protein>
    <submittedName>
        <fullName evidence="1">Uncharacterized protein</fullName>
    </submittedName>
</protein>
<proteinExistence type="predicted"/>
<dbReference type="AlphaFoldDB" id="A0A0E9W479"/>